<evidence type="ECO:0000313" key="5">
    <source>
        <dbReference type="Proteomes" id="UP000183263"/>
    </source>
</evidence>
<evidence type="ECO:0000256" key="1">
    <source>
        <dbReference type="ARBA" id="ARBA00022729"/>
    </source>
</evidence>
<proteinExistence type="predicted"/>
<dbReference type="PROSITE" id="PS51257">
    <property type="entry name" value="PROKAR_LIPOPROTEIN"/>
    <property type="match status" value="1"/>
</dbReference>
<gene>
    <name evidence="4" type="ORF">SAMN05444695_104294</name>
</gene>
<accession>A0A1G8H351</accession>
<keyword evidence="5" id="KW-1185">Reference proteome</keyword>
<dbReference type="PANTHER" id="PTHR30570">
    <property type="entry name" value="PERIPLASMIC PHOSPHATE BINDING COMPONENT OF PHOSPHATE ABC TRANSPORTER"/>
    <property type="match status" value="1"/>
</dbReference>
<reference evidence="4 5" key="1">
    <citation type="submission" date="2016-10" db="EMBL/GenBank/DDBJ databases">
        <authorList>
            <person name="de Groot N.N."/>
        </authorList>
    </citation>
    <scope>NUCLEOTIDE SEQUENCE [LARGE SCALE GENOMIC DNA]</scope>
    <source>
        <strain evidence="4 5">DSM 44892</strain>
    </source>
</reference>
<feature type="chain" id="PRO_5039333700" evidence="2">
    <location>
        <begin position="25"/>
        <end position="331"/>
    </location>
</feature>
<evidence type="ECO:0000313" key="4">
    <source>
        <dbReference type="EMBL" id="SDI00989.1"/>
    </source>
</evidence>
<dbReference type="AlphaFoldDB" id="A0A1G8H351"/>
<dbReference type="InterPro" id="IPR050811">
    <property type="entry name" value="Phosphate_ABC_transporter"/>
</dbReference>
<dbReference type="EMBL" id="FNDN01000004">
    <property type="protein sequence ID" value="SDI00989.1"/>
    <property type="molecule type" value="Genomic_DNA"/>
</dbReference>
<dbReference type="InterPro" id="IPR024370">
    <property type="entry name" value="PBP_domain"/>
</dbReference>
<dbReference type="RefSeq" id="WP_072737025.1">
    <property type="nucleotide sequence ID" value="NZ_CP048813.1"/>
</dbReference>
<dbReference type="OrthoDB" id="9790048at2"/>
<name>A0A1G8H351_9NOCA</name>
<keyword evidence="1 2" id="KW-0732">Signal</keyword>
<feature type="domain" description="PBP" evidence="3">
    <location>
        <begin position="27"/>
        <end position="275"/>
    </location>
</feature>
<dbReference type="Pfam" id="PF12849">
    <property type="entry name" value="PBP_like_2"/>
    <property type="match status" value="1"/>
</dbReference>
<sequence length="331" mass="36071">MRERLRGTAIVAAAALTASLAACGGNGESTPIEISGSATVAPVTAAIARDGRFAVDIAAEGTLAGFERFCAGETAINNASEAIPGAGQRIDFVQMCADNGVEFIELPIALDALSLVRNENNSFASDLTFDELSRIWSPDSDVQTWQDVREEWPDRQISLFGRPEGSATFEYFTHFVTGEAGRIRSDYRATDDMAELAGWVAEDDDSLGFMGVGNYLAADEEYRDRISNVAIDGVTPSRENAQSGRYTPLTRPLFLYVSTDMLDDPNVAEFVEYYIDTVNEMLPRVYFYALPDAAYPLVRQRFDDRVTGTMFGGDPFSDLPVVDALGSPPSR</sequence>
<dbReference type="SUPFAM" id="SSF53850">
    <property type="entry name" value="Periplasmic binding protein-like II"/>
    <property type="match status" value="1"/>
</dbReference>
<dbReference type="Proteomes" id="UP000183263">
    <property type="component" value="Unassembled WGS sequence"/>
</dbReference>
<dbReference type="Gene3D" id="3.40.190.10">
    <property type="entry name" value="Periplasmic binding protein-like II"/>
    <property type="match status" value="2"/>
</dbReference>
<dbReference type="PANTHER" id="PTHR30570:SF1">
    <property type="entry name" value="PHOSPHATE-BINDING PROTEIN PSTS"/>
    <property type="match status" value="1"/>
</dbReference>
<organism evidence="4 5">
    <name type="scientific">Rhodococcus triatomae</name>
    <dbReference type="NCBI Taxonomy" id="300028"/>
    <lineage>
        <taxon>Bacteria</taxon>
        <taxon>Bacillati</taxon>
        <taxon>Actinomycetota</taxon>
        <taxon>Actinomycetes</taxon>
        <taxon>Mycobacteriales</taxon>
        <taxon>Nocardiaceae</taxon>
        <taxon>Rhodococcus</taxon>
    </lineage>
</organism>
<evidence type="ECO:0000256" key="2">
    <source>
        <dbReference type="SAM" id="SignalP"/>
    </source>
</evidence>
<dbReference type="CDD" id="cd13654">
    <property type="entry name" value="PBP2_phosphate_like_2"/>
    <property type="match status" value="1"/>
</dbReference>
<evidence type="ECO:0000259" key="3">
    <source>
        <dbReference type="Pfam" id="PF12849"/>
    </source>
</evidence>
<protein>
    <submittedName>
        <fullName evidence="4">Phosphate transport system substrate-binding protein</fullName>
    </submittedName>
</protein>
<feature type="signal peptide" evidence="2">
    <location>
        <begin position="1"/>
        <end position="24"/>
    </location>
</feature>